<keyword evidence="3" id="KW-1185">Reference proteome</keyword>
<dbReference type="RefSeq" id="WP_069581779.1">
    <property type="nucleotide sequence ID" value="NZ_LMVM01000037.1"/>
</dbReference>
<gene>
    <name evidence="2" type="ORF">ASJ80_02115</name>
</gene>
<keyword evidence="1" id="KW-0472">Membrane</keyword>
<dbReference type="EMBL" id="LMVM01000037">
    <property type="protein sequence ID" value="PAV03779.1"/>
    <property type="molecule type" value="Genomic_DNA"/>
</dbReference>
<evidence type="ECO:0000313" key="2">
    <source>
        <dbReference type="EMBL" id="PAV03779.1"/>
    </source>
</evidence>
<name>A0A2A2H302_METBR</name>
<organism evidence="2 3">
    <name type="scientific">Methanobacterium bryantii</name>
    <dbReference type="NCBI Taxonomy" id="2161"/>
    <lineage>
        <taxon>Archaea</taxon>
        <taxon>Methanobacteriati</taxon>
        <taxon>Methanobacteriota</taxon>
        <taxon>Methanomada group</taxon>
        <taxon>Methanobacteria</taxon>
        <taxon>Methanobacteriales</taxon>
        <taxon>Methanobacteriaceae</taxon>
        <taxon>Methanobacterium</taxon>
    </lineage>
</organism>
<comment type="caution">
    <text evidence="2">The sequence shown here is derived from an EMBL/GenBank/DDBJ whole genome shotgun (WGS) entry which is preliminary data.</text>
</comment>
<dbReference type="Proteomes" id="UP000217784">
    <property type="component" value="Unassembled WGS sequence"/>
</dbReference>
<accession>A0A2A2H302</accession>
<evidence type="ECO:0000256" key="1">
    <source>
        <dbReference type="SAM" id="Phobius"/>
    </source>
</evidence>
<proteinExistence type="predicted"/>
<protein>
    <submittedName>
        <fullName evidence="2">Uncharacterized protein</fullName>
    </submittedName>
</protein>
<sequence>MDSTEIDRDQLGIWIDSAVKNYDKVPKKDIYRNIGASLISMGLEADHDMGSRSLLKEKQTFNFEEKPIDSTNRFVNTISQEIPAENAEKAGKDFWEIFKKKAKDNICGNSGIVKLLEDKKINEALEKIVPTVLIAMGVSGLGAPVITVIAIGVLMLLLKAGIESLCELGSTS</sequence>
<keyword evidence="1" id="KW-0812">Transmembrane</keyword>
<evidence type="ECO:0000313" key="3">
    <source>
        <dbReference type="Proteomes" id="UP000217784"/>
    </source>
</evidence>
<reference evidence="2 3" key="1">
    <citation type="journal article" date="2017" name="BMC Genomics">
        <title>Genomic analysis of methanogenic archaea reveals a shift towards energy conservation.</title>
        <authorList>
            <person name="Gilmore S.P."/>
            <person name="Henske J.K."/>
            <person name="Sexton J.A."/>
            <person name="Solomon K.V."/>
            <person name="Seppala S."/>
            <person name="Yoo J.I."/>
            <person name="Huyett L.M."/>
            <person name="Pressman A."/>
            <person name="Cogan J.Z."/>
            <person name="Kivenson V."/>
            <person name="Peng X."/>
            <person name="Tan Y."/>
            <person name="Valentine D.L."/>
            <person name="O'Malley M.A."/>
        </authorList>
    </citation>
    <scope>NUCLEOTIDE SEQUENCE [LARGE SCALE GENOMIC DNA]</scope>
    <source>
        <strain evidence="2 3">M.o.H.</strain>
    </source>
</reference>
<keyword evidence="1" id="KW-1133">Transmembrane helix</keyword>
<feature type="transmembrane region" description="Helical" evidence="1">
    <location>
        <begin position="132"/>
        <end position="158"/>
    </location>
</feature>
<dbReference type="AlphaFoldDB" id="A0A2A2H302"/>
<dbReference type="OrthoDB" id="380008at2157"/>